<evidence type="ECO:0000313" key="2">
    <source>
        <dbReference type="EMBL" id="GEP58516.1"/>
    </source>
</evidence>
<comment type="caution">
    <text evidence="2">The sequence shown here is derived from an EMBL/GenBank/DDBJ whole genome shotgun (WGS) entry which is preliminary data.</text>
</comment>
<gene>
    <name evidence="2" type="ORF">RSO01_56820</name>
</gene>
<dbReference type="SUPFAM" id="SSF51197">
    <property type="entry name" value="Clavaminate synthase-like"/>
    <property type="match status" value="1"/>
</dbReference>
<evidence type="ECO:0000256" key="1">
    <source>
        <dbReference type="SAM" id="MobiDB-lite"/>
    </source>
</evidence>
<evidence type="ECO:0000313" key="3">
    <source>
        <dbReference type="Proteomes" id="UP000321058"/>
    </source>
</evidence>
<dbReference type="Proteomes" id="UP000321058">
    <property type="component" value="Unassembled WGS sequence"/>
</dbReference>
<dbReference type="AlphaFoldDB" id="A0A512NHW3"/>
<reference evidence="2 3" key="1">
    <citation type="submission" date="2019-07" db="EMBL/GenBank/DDBJ databases">
        <title>Whole genome shotgun sequence of Reyranella soli NBRC 108950.</title>
        <authorList>
            <person name="Hosoyama A."/>
            <person name="Uohara A."/>
            <person name="Ohji S."/>
            <person name="Ichikawa N."/>
        </authorList>
    </citation>
    <scope>NUCLEOTIDE SEQUENCE [LARGE SCALE GENOMIC DNA]</scope>
    <source>
        <strain evidence="2 3">NBRC 108950</strain>
    </source>
</reference>
<accession>A0A512NHW3</accession>
<keyword evidence="3" id="KW-1185">Reference proteome</keyword>
<feature type="region of interest" description="Disordered" evidence="1">
    <location>
        <begin position="71"/>
        <end position="96"/>
    </location>
</feature>
<dbReference type="EMBL" id="BKAJ01000102">
    <property type="protein sequence ID" value="GEP58516.1"/>
    <property type="molecule type" value="Genomic_DNA"/>
</dbReference>
<evidence type="ECO:0008006" key="4">
    <source>
        <dbReference type="Google" id="ProtNLM"/>
    </source>
</evidence>
<protein>
    <recommendedName>
        <fullName evidence="4">Phytanoyl-CoA dioxygenase</fullName>
    </recommendedName>
</protein>
<sequence>MPYFHEVVAQHPKMLRHRSDLSFSRDGAPGPIADKWRRNGVVLLREVLSPEMLAGCRQVFEQFIETEIKKNGDAQAAGNDSVPTFDEGPRPEWENGETIHGSWHVPWIIRHGGQSPTSTVLSGLITSWAWPVIEEICQSKDIVVMLGLCLGRHNIDQPLLVGAHQDATAVNPEVPLSIWIPLQEVAPLRDSGLGFVVPSPDHVLPAEPNNDVGSSYFMDQLGKMWIPHYQAGDLTIHSKFSPHFTTGYGTMADRYSLEIRLWARDDAFLKYYDPSIRIGRLNGFPVITETKCSPGVRAHGFVASTAVLAMQTINTMPAPQEIRESEAPSPQGIMATLRDAARRLVPGANR</sequence>
<name>A0A512NHW3_9HYPH</name>
<proteinExistence type="predicted"/>
<dbReference type="Gene3D" id="2.60.120.620">
    <property type="entry name" value="q2cbj1_9rhob like domain"/>
    <property type="match status" value="1"/>
</dbReference>
<organism evidence="2 3">
    <name type="scientific">Reyranella soli</name>
    <dbReference type="NCBI Taxonomy" id="1230389"/>
    <lineage>
        <taxon>Bacteria</taxon>
        <taxon>Pseudomonadati</taxon>
        <taxon>Pseudomonadota</taxon>
        <taxon>Alphaproteobacteria</taxon>
        <taxon>Hyphomicrobiales</taxon>
        <taxon>Reyranellaceae</taxon>
        <taxon>Reyranella</taxon>
    </lineage>
</organism>